<proteinExistence type="predicted"/>
<evidence type="ECO:0000313" key="2">
    <source>
        <dbReference type="EMBL" id="EEH60126.1"/>
    </source>
</evidence>
<name>C1MH15_MICPC</name>
<evidence type="ECO:0000313" key="3">
    <source>
        <dbReference type="Proteomes" id="UP000001876"/>
    </source>
</evidence>
<reference evidence="2 3" key="1">
    <citation type="journal article" date="2009" name="Science">
        <title>Green evolution and dynamic adaptations revealed by genomes of the marine picoeukaryotes Micromonas.</title>
        <authorList>
            <person name="Worden A.Z."/>
            <person name="Lee J.H."/>
            <person name="Mock T."/>
            <person name="Rouze P."/>
            <person name="Simmons M.P."/>
            <person name="Aerts A.L."/>
            <person name="Allen A.E."/>
            <person name="Cuvelier M.L."/>
            <person name="Derelle E."/>
            <person name="Everett M.V."/>
            <person name="Foulon E."/>
            <person name="Grimwood J."/>
            <person name="Gundlach H."/>
            <person name="Henrissat B."/>
            <person name="Napoli C."/>
            <person name="McDonald S.M."/>
            <person name="Parker M.S."/>
            <person name="Rombauts S."/>
            <person name="Salamov A."/>
            <person name="Von Dassow P."/>
            <person name="Badger J.H."/>
            <person name="Coutinho P.M."/>
            <person name="Demir E."/>
            <person name="Dubchak I."/>
            <person name="Gentemann C."/>
            <person name="Eikrem W."/>
            <person name="Gready J.E."/>
            <person name="John U."/>
            <person name="Lanier W."/>
            <person name="Lindquist E.A."/>
            <person name="Lucas S."/>
            <person name="Mayer K.F."/>
            <person name="Moreau H."/>
            <person name="Not F."/>
            <person name="Otillar R."/>
            <person name="Panaud O."/>
            <person name="Pangilinan J."/>
            <person name="Paulsen I."/>
            <person name="Piegu B."/>
            <person name="Poliakov A."/>
            <person name="Robbens S."/>
            <person name="Schmutz J."/>
            <person name="Toulza E."/>
            <person name="Wyss T."/>
            <person name="Zelensky A."/>
            <person name="Zhou K."/>
            <person name="Armbrust E.V."/>
            <person name="Bhattacharya D."/>
            <person name="Goodenough U.W."/>
            <person name="Van de Peer Y."/>
            <person name="Grigoriev I.V."/>
        </authorList>
    </citation>
    <scope>NUCLEOTIDE SEQUENCE [LARGE SCALE GENOMIC DNA]</scope>
    <source>
        <strain evidence="2 3">CCMP1545</strain>
    </source>
</reference>
<dbReference type="Pfam" id="PF19660">
    <property type="entry name" value="DUF6163"/>
    <property type="match status" value="1"/>
</dbReference>
<feature type="compositionally biased region" description="Low complexity" evidence="1">
    <location>
        <begin position="1"/>
        <end position="16"/>
    </location>
</feature>
<dbReference type="GeneID" id="9680633"/>
<dbReference type="AlphaFoldDB" id="C1MH15"/>
<feature type="region of interest" description="Disordered" evidence="1">
    <location>
        <begin position="79"/>
        <end position="99"/>
    </location>
</feature>
<gene>
    <name evidence="2" type="ORF">MICPUCDRAFT_61195</name>
</gene>
<sequence>MRNGNRSRVSSSSSSGGRREVVTHNQISYRATLVRRASERIARPHEAPRRRARATMTTATAPRALRVVASAPSRRLASPARGVAPRFTRARPPRRPSFPPEIEIARGSVVVAALPSLVPENADDALGRFRKVMCGLYLAGGALHFPDLFGSGPISAACGTSSFSDLSVVLQAVTLGWSVLGPVAAFGLGAGAWWGEAILVFVASAEIVLGVDFADAMAPAAIPPPVVAAQVACLFSNVAIRGWKTTEGANASGGGEE</sequence>
<feature type="region of interest" description="Disordered" evidence="1">
    <location>
        <begin position="1"/>
        <end position="27"/>
    </location>
</feature>
<keyword evidence="3" id="KW-1185">Reference proteome</keyword>
<protein>
    <submittedName>
        <fullName evidence="2">Predicted protein</fullName>
    </submittedName>
</protein>
<dbReference type="OrthoDB" id="10489848at2759"/>
<accession>C1MH15</accession>
<dbReference type="KEGG" id="mpp:MICPUCDRAFT_61195"/>
<dbReference type="Proteomes" id="UP000001876">
    <property type="component" value="Unassembled WGS sequence"/>
</dbReference>
<dbReference type="InterPro" id="IPR046161">
    <property type="entry name" value="DUF6163"/>
</dbReference>
<evidence type="ECO:0000256" key="1">
    <source>
        <dbReference type="SAM" id="MobiDB-lite"/>
    </source>
</evidence>
<dbReference type="RefSeq" id="XP_003054874.1">
    <property type="nucleotide sequence ID" value="XM_003054828.1"/>
</dbReference>
<organism evidence="3">
    <name type="scientific">Micromonas pusilla (strain CCMP1545)</name>
    <name type="common">Picoplanktonic green alga</name>
    <dbReference type="NCBI Taxonomy" id="564608"/>
    <lineage>
        <taxon>Eukaryota</taxon>
        <taxon>Viridiplantae</taxon>
        <taxon>Chlorophyta</taxon>
        <taxon>Mamiellophyceae</taxon>
        <taxon>Mamiellales</taxon>
        <taxon>Mamiellaceae</taxon>
        <taxon>Micromonas</taxon>
    </lineage>
</organism>
<dbReference type="EMBL" id="GG663735">
    <property type="protein sequence ID" value="EEH60126.1"/>
    <property type="molecule type" value="Genomic_DNA"/>
</dbReference>